<dbReference type="PANTHER" id="PTHR43095:SF5">
    <property type="entry name" value="XYLULOSE KINASE"/>
    <property type="match status" value="1"/>
</dbReference>
<evidence type="ECO:0000256" key="4">
    <source>
        <dbReference type="RuleBase" id="RU003733"/>
    </source>
</evidence>
<accession>A0A1D8USJ4</accession>
<dbReference type="PROSITE" id="PS00445">
    <property type="entry name" value="FGGY_KINASES_2"/>
    <property type="match status" value="1"/>
</dbReference>
<dbReference type="InterPro" id="IPR018483">
    <property type="entry name" value="Carb_kinase_FGGY_CS"/>
</dbReference>
<dbReference type="SUPFAM" id="SSF53067">
    <property type="entry name" value="Actin-like ATPase domain"/>
    <property type="match status" value="2"/>
</dbReference>
<name>A0A1D8USJ4_9PROT</name>
<organism evidence="5 6">
    <name type="scientific">Kozakia baliensis</name>
    <dbReference type="NCBI Taxonomy" id="153496"/>
    <lineage>
        <taxon>Bacteria</taxon>
        <taxon>Pseudomonadati</taxon>
        <taxon>Pseudomonadota</taxon>
        <taxon>Alphaproteobacteria</taxon>
        <taxon>Acetobacterales</taxon>
        <taxon>Acetobacteraceae</taxon>
        <taxon>Kozakia</taxon>
    </lineage>
</organism>
<dbReference type="InterPro" id="IPR018485">
    <property type="entry name" value="FGGY_C"/>
</dbReference>
<dbReference type="GO" id="GO:0005975">
    <property type="term" value="P:carbohydrate metabolic process"/>
    <property type="evidence" value="ECO:0007669"/>
    <property type="project" value="InterPro"/>
</dbReference>
<dbReference type="PROSITE" id="PS50125">
    <property type="entry name" value="GUANYLATE_CYCLASE_2"/>
    <property type="match status" value="1"/>
</dbReference>
<dbReference type="GO" id="GO:0016301">
    <property type="term" value="F:kinase activity"/>
    <property type="evidence" value="ECO:0007669"/>
    <property type="project" value="UniProtKB-KW"/>
</dbReference>
<dbReference type="GO" id="GO:0009190">
    <property type="term" value="P:cyclic nucleotide biosynthetic process"/>
    <property type="evidence" value="ECO:0007669"/>
    <property type="project" value="InterPro"/>
</dbReference>
<dbReference type="KEGG" id="kba:A0U89_05180"/>
<dbReference type="GO" id="GO:0016773">
    <property type="term" value="F:phosphotransferase activity, alcohol group as acceptor"/>
    <property type="evidence" value="ECO:0007669"/>
    <property type="project" value="InterPro"/>
</dbReference>
<evidence type="ECO:0000256" key="3">
    <source>
        <dbReference type="ARBA" id="ARBA00022777"/>
    </source>
</evidence>
<dbReference type="STRING" id="153496.A0U89_05180"/>
<keyword evidence="3 4" id="KW-0418">Kinase</keyword>
<evidence type="ECO:0000313" key="6">
    <source>
        <dbReference type="Proteomes" id="UP000179145"/>
    </source>
</evidence>
<dbReference type="PIRSF" id="PIRSF000538">
    <property type="entry name" value="GlpK"/>
    <property type="match status" value="1"/>
</dbReference>
<dbReference type="InterPro" id="IPR000577">
    <property type="entry name" value="Carb_kinase_FGGY"/>
</dbReference>
<evidence type="ECO:0000256" key="1">
    <source>
        <dbReference type="ARBA" id="ARBA00009156"/>
    </source>
</evidence>
<dbReference type="InterPro" id="IPR001054">
    <property type="entry name" value="A/G_cyclase"/>
</dbReference>
<dbReference type="OrthoDB" id="9805576at2"/>
<protein>
    <submittedName>
        <fullName evidence="5">Carbohydrate kinase</fullName>
    </submittedName>
</protein>
<dbReference type="InterPro" id="IPR050406">
    <property type="entry name" value="FGGY_Carb_Kinase"/>
</dbReference>
<dbReference type="RefSeq" id="WP_070402350.1">
    <property type="nucleotide sequence ID" value="NZ_BJVW01000014.1"/>
</dbReference>
<proteinExistence type="inferred from homology"/>
<dbReference type="Proteomes" id="UP000179145">
    <property type="component" value="Chromosome"/>
</dbReference>
<reference evidence="5 6" key="1">
    <citation type="journal article" date="2016" name="Microb. Cell Fact.">
        <title>Dissection of exopolysaccharide biosynthesis in Kozakia baliensis.</title>
        <authorList>
            <person name="Brandt J.U."/>
            <person name="Jakob F."/>
            <person name="Behr J."/>
            <person name="Geissler A.J."/>
            <person name="Vogel R.F."/>
        </authorList>
    </citation>
    <scope>NUCLEOTIDE SEQUENCE [LARGE SCALE GENOMIC DNA]</scope>
    <source>
        <strain evidence="5 6">DSM 14400</strain>
    </source>
</reference>
<dbReference type="EMBL" id="CP014674">
    <property type="protein sequence ID" value="AOX16614.1"/>
    <property type="molecule type" value="Genomic_DNA"/>
</dbReference>
<evidence type="ECO:0000313" key="5">
    <source>
        <dbReference type="EMBL" id="AOX16614.1"/>
    </source>
</evidence>
<dbReference type="Pfam" id="PF02782">
    <property type="entry name" value="FGGY_C"/>
    <property type="match status" value="1"/>
</dbReference>
<evidence type="ECO:0000256" key="2">
    <source>
        <dbReference type="ARBA" id="ARBA00022679"/>
    </source>
</evidence>
<dbReference type="InterPro" id="IPR043129">
    <property type="entry name" value="ATPase_NBD"/>
</dbReference>
<dbReference type="Pfam" id="PF00370">
    <property type="entry name" value="FGGY_N"/>
    <property type="match status" value="1"/>
</dbReference>
<comment type="similarity">
    <text evidence="1 4">Belongs to the FGGY kinase family.</text>
</comment>
<dbReference type="InterPro" id="IPR018484">
    <property type="entry name" value="FGGY_N"/>
</dbReference>
<gene>
    <name evidence="5" type="ORF">A0U89_05180</name>
</gene>
<keyword evidence="6" id="KW-1185">Reference proteome</keyword>
<dbReference type="GO" id="GO:0035556">
    <property type="term" value="P:intracellular signal transduction"/>
    <property type="evidence" value="ECO:0007669"/>
    <property type="project" value="InterPro"/>
</dbReference>
<dbReference type="eggNOG" id="COG1070">
    <property type="taxonomic scope" value="Bacteria"/>
</dbReference>
<dbReference type="AlphaFoldDB" id="A0A1D8USJ4"/>
<sequence>MTLLQEPLIIGIDSGTSIVKAVAFDLTGEQVGMASRLNHYELAGDGAATQSMGQSWADCVATLQALAEQIPDLARRTIAVSVTGQGDGTWLVGRDNAPVGDAWLWLDARAAGTVRTLRGSPAERARYVATGTGLSTCQQGAQLAHMLRTAPDLLEKAEVALHCKDWLFLNLTGVRATDPSEASLTFGDFRTRRYDDFVIDALGLRSVNRLLPPIVDGATQTFPLSAAAATATGLLQGTPVSLGFMDIVSTGLGAGVYTRGQPAACTVTGSTGIHMKAVHFSEFLLNDSNTGYAIVLPVPDLVAQIQSNMAATLNIDWVLSLAAEIANGAGTSFQASDFVPRIEGWLQSSQPARLLYHPYISEAGERGPFINAAARASFIGLSQNHHFADLVRAVIEGLGLAARDCYTAMGTIPADIRLSGGATRSGSLREILSAAIGAPVRLSGRAEAGAAGSAMMAAVAIGAFASMDDCLDVWVTPRLGALEHPDPALAATYAAHFETYQRARIGLEPVWDALSAPFPHPNDRWHHERLRA</sequence>
<dbReference type="Gene3D" id="3.30.420.40">
    <property type="match status" value="2"/>
</dbReference>
<keyword evidence="2 4" id="KW-0808">Transferase</keyword>
<dbReference type="PANTHER" id="PTHR43095">
    <property type="entry name" value="SUGAR KINASE"/>
    <property type="match status" value="1"/>
</dbReference>